<dbReference type="EMBL" id="JAVRRT010000006">
    <property type="protein sequence ID" value="KAK5170996.1"/>
    <property type="molecule type" value="Genomic_DNA"/>
</dbReference>
<sequence>MAALWSTPITEAVVRHRNFPYFDKLQKFQVVLGTEGSDSTPVSLVEWAQAFTMERGLYDKVKMEVLDGITYTVSPKGYN</sequence>
<dbReference type="AlphaFoldDB" id="A0AAV9PBY1"/>
<organism evidence="1 2">
    <name type="scientific">Saxophila tyrrhenica</name>
    <dbReference type="NCBI Taxonomy" id="1690608"/>
    <lineage>
        <taxon>Eukaryota</taxon>
        <taxon>Fungi</taxon>
        <taxon>Dikarya</taxon>
        <taxon>Ascomycota</taxon>
        <taxon>Pezizomycotina</taxon>
        <taxon>Dothideomycetes</taxon>
        <taxon>Dothideomycetidae</taxon>
        <taxon>Mycosphaerellales</taxon>
        <taxon>Extremaceae</taxon>
        <taxon>Saxophila</taxon>
    </lineage>
</organism>
<accession>A0AAV9PBY1</accession>
<reference evidence="1 2" key="1">
    <citation type="submission" date="2023-08" db="EMBL/GenBank/DDBJ databases">
        <title>Black Yeasts Isolated from many extreme environments.</title>
        <authorList>
            <person name="Coleine C."/>
            <person name="Stajich J.E."/>
            <person name="Selbmann L."/>
        </authorList>
    </citation>
    <scope>NUCLEOTIDE SEQUENCE [LARGE SCALE GENOMIC DNA]</scope>
    <source>
        <strain evidence="1 2">CCFEE 5935</strain>
    </source>
</reference>
<keyword evidence="2" id="KW-1185">Reference proteome</keyword>
<evidence type="ECO:0000313" key="2">
    <source>
        <dbReference type="Proteomes" id="UP001337655"/>
    </source>
</evidence>
<dbReference type="RefSeq" id="XP_064660024.1">
    <property type="nucleotide sequence ID" value="XM_064801394.1"/>
</dbReference>
<dbReference type="Proteomes" id="UP001337655">
    <property type="component" value="Unassembled WGS sequence"/>
</dbReference>
<name>A0AAV9PBY1_9PEZI</name>
<evidence type="ECO:0000313" key="1">
    <source>
        <dbReference type="EMBL" id="KAK5170996.1"/>
    </source>
</evidence>
<protein>
    <submittedName>
        <fullName evidence="1">Uncharacterized protein</fullName>
    </submittedName>
</protein>
<comment type="caution">
    <text evidence="1">The sequence shown here is derived from an EMBL/GenBank/DDBJ whole genome shotgun (WGS) entry which is preliminary data.</text>
</comment>
<proteinExistence type="predicted"/>
<dbReference type="GeneID" id="89925486"/>
<gene>
    <name evidence="1" type="ORF">LTR77_004140</name>
</gene>